<keyword evidence="3 6" id="KW-0732">Signal</keyword>
<feature type="domain" description="RagB/SusD" evidence="7">
    <location>
        <begin position="343"/>
        <end position="639"/>
    </location>
</feature>
<comment type="similarity">
    <text evidence="2">Belongs to the SusD family.</text>
</comment>
<gene>
    <name evidence="9" type="ORF">ATK78_3304</name>
</gene>
<dbReference type="GO" id="GO:0009279">
    <property type="term" value="C:cell outer membrane"/>
    <property type="evidence" value="ECO:0007669"/>
    <property type="project" value="UniProtKB-SubCell"/>
</dbReference>
<sequence>MQNIKKGKWILRAAFLVFLSVLGSCKDYLDVVPDNIPTIENAFTMRTEAEKYLYTCYSYMPRDGDPSSNPAILSGDEMWGFESSVLPEFDHRMFNIARGLQGTVNPVGDFHWDNLYRGLRDCNIFLENVNSVPDLTDQEKIEWTAEVKFLKAYYHFYLLRMYGPIPLIKENLPIDADIASVRVSRNTVDECFAYIVQLLDEAKDNLTLSITNPQRQLGRITKPIAYALKAKVLVTAASPLFNGNTEQAGLRNRDGAQLFNQTASIVKWDSAAVACKKAIDIAASAGNVLYKYNPAVGNALTPFIKTQMDLRNAFTERWNSEIIWANTQGSTNLLQRVAAAKVDFRYMDNPRIIGELSPTLKVTETFYTKNGVPLSEDKTRVNTGATRVGTAADALAIRVGYTTAAVNFDREPRFYASLGFDGGVWYGQGAYDDAAPSGLYYVSGRKGQPNSKNSSDGGSVTGYYVKKYVHFQNVQGASVNDYTINAYPWPLIRLSHLYLMYAEALNELGAAPSEEVYTYVDLVRARAGLGTVRTSWANFSNNPGKATSKLGMQEIIRQEQLIELAFEGQRFWDLRRWKTAITEYNRKPIQGWDLQQSDPTFYYRTKVVFDQKFSLKDYFWPIRDNNLLVNKNLVQNLGW</sequence>
<dbReference type="Proteomes" id="UP000295620">
    <property type="component" value="Unassembled WGS sequence"/>
</dbReference>
<dbReference type="SUPFAM" id="SSF48452">
    <property type="entry name" value="TPR-like"/>
    <property type="match status" value="1"/>
</dbReference>
<evidence type="ECO:0000259" key="8">
    <source>
        <dbReference type="Pfam" id="PF14322"/>
    </source>
</evidence>
<evidence type="ECO:0000256" key="6">
    <source>
        <dbReference type="SAM" id="SignalP"/>
    </source>
</evidence>
<evidence type="ECO:0000313" key="10">
    <source>
        <dbReference type="Proteomes" id="UP000295620"/>
    </source>
</evidence>
<dbReference type="AlphaFoldDB" id="A0A4R6SUT8"/>
<evidence type="ECO:0000256" key="5">
    <source>
        <dbReference type="ARBA" id="ARBA00023237"/>
    </source>
</evidence>
<dbReference type="InterPro" id="IPR011990">
    <property type="entry name" value="TPR-like_helical_dom_sf"/>
</dbReference>
<protein>
    <submittedName>
        <fullName evidence="9">Putative outer membrane starch-binding protein</fullName>
    </submittedName>
</protein>
<keyword evidence="5" id="KW-0998">Cell outer membrane</keyword>
<dbReference type="Pfam" id="PF14322">
    <property type="entry name" value="SusD-like_3"/>
    <property type="match status" value="1"/>
</dbReference>
<dbReference type="Pfam" id="PF07980">
    <property type="entry name" value="SusD_RagB"/>
    <property type="match status" value="1"/>
</dbReference>
<organism evidence="9 10">
    <name type="scientific">Pedobacter metabolipauper</name>
    <dbReference type="NCBI Taxonomy" id="425513"/>
    <lineage>
        <taxon>Bacteria</taxon>
        <taxon>Pseudomonadati</taxon>
        <taxon>Bacteroidota</taxon>
        <taxon>Sphingobacteriia</taxon>
        <taxon>Sphingobacteriales</taxon>
        <taxon>Sphingobacteriaceae</taxon>
        <taxon>Pedobacter</taxon>
    </lineage>
</organism>
<evidence type="ECO:0000256" key="1">
    <source>
        <dbReference type="ARBA" id="ARBA00004442"/>
    </source>
</evidence>
<accession>A0A4R6SUT8</accession>
<dbReference type="RefSeq" id="WP_166664900.1">
    <property type="nucleotide sequence ID" value="NZ_SNYC01000005.1"/>
</dbReference>
<feature type="signal peptide" evidence="6">
    <location>
        <begin position="1"/>
        <end position="23"/>
    </location>
</feature>
<feature type="domain" description="SusD-like N-terminal" evidence="8">
    <location>
        <begin position="111"/>
        <end position="232"/>
    </location>
</feature>
<evidence type="ECO:0000256" key="3">
    <source>
        <dbReference type="ARBA" id="ARBA00022729"/>
    </source>
</evidence>
<evidence type="ECO:0000256" key="4">
    <source>
        <dbReference type="ARBA" id="ARBA00023136"/>
    </source>
</evidence>
<keyword evidence="4" id="KW-0472">Membrane</keyword>
<dbReference type="EMBL" id="SNYC01000005">
    <property type="protein sequence ID" value="TDQ08786.1"/>
    <property type="molecule type" value="Genomic_DNA"/>
</dbReference>
<comment type="caution">
    <text evidence="9">The sequence shown here is derived from an EMBL/GenBank/DDBJ whole genome shotgun (WGS) entry which is preliminary data.</text>
</comment>
<keyword evidence="10" id="KW-1185">Reference proteome</keyword>
<evidence type="ECO:0000313" key="9">
    <source>
        <dbReference type="EMBL" id="TDQ08786.1"/>
    </source>
</evidence>
<dbReference type="PROSITE" id="PS51257">
    <property type="entry name" value="PROKAR_LIPOPROTEIN"/>
    <property type="match status" value="1"/>
</dbReference>
<name>A0A4R6SUT8_9SPHI</name>
<comment type="subcellular location">
    <subcellularLocation>
        <location evidence="1">Cell outer membrane</location>
    </subcellularLocation>
</comment>
<proteinExistence type="inferred from homology"/>
<feature type="chain" id="PRO_5020728867" evidence="6">
    <location>
        <begin position="24"/>
        <end position="639"/>
    </location>
</feature>
<dbReference type="Gene3D" id="1.25.40.390">
    <property type="match status" value="1"/>
</dbReference>
<reference evidence="9 10" key="1">
    <citation type="submission" date="2019-03" db="EMBL/GenBank/DDBJ databases">
        <title>Genomic Encyclopedia of Archaeal and Bacterial Type Strains, Phase II (KMG-II): from individual species to whole genera.</title>
        <authorList>
            <person name="Goeker M."/>
        </authorList>
    </citation>
    <scope>NUCLEOTIDE SEQUENCE [LARGE SCALE GENOMIC DNA]</scope>
    <source>
        <strain evidence="9 10">DSM 19035</strain>
    </source>
</reference>
<evidence type="ECO:0000256" key="2">
    <source>
        <dbReference type="ARBA" id="ARBA00006275"/>
    </source>
</evidence>
<dbReference type="InterPro" id="IPR012944">
    <property type="entry name" value="SusD_RagB_dom"/>
</dbReference>
<dbReference type="InterPro" id="IPR033985">
    <property type="entry name" value="SusD-like_N"/>
</dbReference>
<evidence type="ECO:0000259" key="7">
    <source>
        <dbReference type="Pfam" id="PF07980"/>
    </source>
</evidence>